<evidence type="ECO:0000259" key="1">
    <source>
        <dbReference type="Pfam" id="PF01636"/>
    </source>
</evidence>
<dbReference type="InterPro" id="IPR011009">
    <property type="entry name" value="Kinase-like_dom_sf"/>
</dbReference>
<dbReference type="RefSeq" id="WP_222595098.1">
    <property type="nucleotide sequence ID" value="NZ_BJXA01000022.1"/>
</dbReference>
<comment type="caution">
    <text evidence="2">The sequence shown here is derived from an EMBL/GenBank/DDBJ whole genome shotgun (WGS) entry which is preliminary data.</text>
</comment>
<dbReference type="PANTHER" id="PTHR21310:SF15">
    <property type="entry name" value="AMINOGLYCOSIDE PHOSPHOTRANSFERASE DOMAIN-CONTAINING PROTEIN"/>
    <property type="match status" value="1"/>
</dbReference>
<dbReference type="AlphaFoldDB" id="A0A511MGW7"/>
<dbReference type="SUPFAM" id="SSF56112">
    <property type="entry name" value="Protein kinase-like (PK-like)"/>
    <property type="match status" value="1"/>
</dbReference>
<organism evidence="2 3">
    <name type="scientific">Nocardia ninae NBRC 108245</name>
    <dbReference type="NCBI Taxonomy" id="1210091"/>
    <lineage>
        <taxon>Bacteria</taxon>
        <taxon>Bacillati</taxon>
        <taxon>Actinomycetota</taxon>
        <taxon>Actinomycetes</taxon>
        <taxon>Mycobacteriales</taxon>
        <taxon>Nocardiaceae</taxon>
        <taxon>Nocardia</taxon>
    </lineage>
</organism>
<protein>
    <recommendedName>
        <fullName evidence="1">Aminoglycoside phosphotransferase domain-containing protein</fullName>
    </recommendedName>
</protein>
<name>A0A511MGW7_9NOCA</name>
<dbReference type="InterPro" id="IPR051678">
    <property type="entry name" value="AGP_Transferase"/>
</dbReference>
<dbReference type="Proteomes" id="UP000321424">
    <property type="component" value="Unassembled WGS sequence"/>
</dbReference>
<dbReference type="InterPro" id="IPR002575">
    <property type="entry name" value="Aminoglycoside_PTrfase"/>
</dbReference>
<accession>A0A511MGW7</accession>
<reference evidence="2 3" key="1">
    <citation type="submission" date="2019-07" db="EMBL/GenBank/DDBJ databases">
        <title>Whole genome shotgun sequence of Nocardia ninae NBRC 108245.</title>
        <authorList>
            <person name="Hosoyama A."/>
            <person name="Uohara A."/>
            <person name="Ohji S."/>
            <person name="Ichikawa N."/>
        </authorList>
    </citation>
    <scope>NUCLEOTIDE SEQUENCE [LARGE SCALE GENOMIC DNA]</scope>
    <source>
        <strain evidence="2 3">NBRC 108245</strain>
    </source>
</reference>
<dbReference type="PANTHER" id="PTHR21310">
    <property type="entry name" value="AMINOGLYCOSIDE PHOSPHOTRANSFERASE-RELATED-RELATED"/>
    <property type="match status" value="1"/>
</dbReference>
<dbReference type="Pfam" id="PF01636">
    <property type="entry name" value="APH"/>
    <property type="match status" value="1"/>
</dbReference>
<proteinExistence type="predicted"/>
<evidence type="ECO:0000313" key="2">
    <source>
        <dbReference type="EMBL" id="GEM39156.1"/>
    </source>
</evidence>
<keyword evidence="3" id="KW-1185">Reference proteome</keyword>
<evidence type="ECO:0000313" key="3">
    <source>
        <dbReference type="Proteomes" id="UP000321424"/>
    </source>
</evidence>
<gene>
    <name evidence="2" type="ORF">NN4_36750</name>
</gene>
<dbReference type="EMBL" id="BJXA01000022">
    <property type="protein sequence ID" value="GEM39156.1"/>
    <property type="molecule type" value="Genomic_DNA"/>
</dbReference>
<sequence>MTGQFLGEAQATKILRPVWPDVAVAEVCPRTGGQLSSVYEVRCVQPADAVIVKIYADQWRWKQAKEVSVYRLLSAHEIGSVPLILRVEPDTALFGYAFTVMTVLPGMPLSHVSADLDAAQVAQVYRQLGATLAAIHRIGQSAYGYLTTRILDPEPDNTAYMTRQFTKKLAEFEELGGDPELHTGIRDYAAKRARLFRRCEAPVLCHNDFHEGNVLVER</sequence>
<dbReference type="Gene3D" id="3.90.1200.10">
    <property type="match status" value="1"/>
</dbReference>
<feature type="domain" description="Aminoglycoside phosphotransferase" evidence="1">
    <location>
        <begin position="27"/>
        <end position="217"/>
    </location>
</feature>